<proteinExistence type="predicted"/>
<reference evidence="3 4" key="1">
    <citation type="submission" date="2024-01" db="EMBL/GenBank/DDBJ databases">
        <title>The complete chloroplast genome sequence of Lithospermum erythrorhizon: insights into the phylogenetic relationship among Boraginaceae species and the maternal lineages of purple gromwells.</title>
        <authorList>
            <person name="Okada T."/>
            <person name="Watanabe K."/>
        </authorList>
    </citation>
    <scope>NUCLEOTIDE SEQUENCE [LARGE SCALE GENOMIC DNA]</scope>
</reference>
<keyword evidence="2" id="KW-0732">Signal</keyword>
<comment type="caution">
    <text evidence="3">The sequence shown here is derived from an EMBL/GenBank/DDBJ whole genome shotgun (WGS) entry which is preliminary data.</text>
</comment>
<dbReference type="PANTHER" id="PTHR11439:SF486">
    <property type="entry name" value="RLK (RECEPTOR-LIKE KINASE) PROTEIN, PUTATIVE-RELATED"/>
    <property type="match status" value="1"/>
</dbReference>
<feature type="compositionally biased region" description="Basic residues" evidence="1">
    <location>
        <begin position="309"/>
        <end position="318"/>
    </location>
</feature>
<evidence type="ECO:0008006" key="5">
    <source>
        <dbReference type="Google" id="ProtNLM"/>
    </source>
</evidence>
<evidence type="ECO:0000256" key="2">
    <source>
        <dbReference type="SAM" id="SignalP"/>
    </source>
</evidence>
<evidence type="ECO:0000313" key="3">
    <source>
        <dbReference type="EMBL" id="GAA0185978.1"/>
    </source>
</evidence>
<sequence>MYFEVVSVIVLLTVVLTIGRSYSVGFCDANWVANVEDRKNTSGGCFFVVNNLVSCFKKKQNSVLVSTADAKYIAVGSSCTQLLWMKQMLEEYNIRQGVMILYCDNMSAINISKNSVQHHRTKHIDIRHHNIRKLIEYKMITLEHVYLLEHIVVPSVADSLGKTVEPSINSVNICDAVSGVDNPEGGSVNVSSADDSVTDVGKQPSVENLGKTIDPSDKDTVDALKESVLIGGDEVRPTVIDTGNVTETRGEPTVGEGVADTLNAEEMKIPEDAGQEKKKSKKRKHKKGVDDDEASEPKKKLSKEERAAKRARRVERKA</sequence>
<feature type="region of interest" description="Disordered" evidence="1">
    <location>
        <begin position="184"/>
        <end position="218"/>
    </location>
</feature>
<feature type="chain" id="PRO_5043517375" description="Retrovirus-related Pol polyprotein from transposon TNT 1-94" evidence="2">
    <location>
        <begin position="24"/>
        <end position="318"/>
    </location>
</feature>
<evidence type="ECO:0000313" key="4">
    <source>
        <dbReference type="Proteomes" id="UP001454036"/>
    </source>
</evidence>
<keyword evidence="4" id="KW-1185">Reference proteome</keyword>
<dbReference type="CDD" id="cd09272">
    <property type="entry name" value="RNase_HI_RT_Ty1"/>
    <property type="match status" value="1"/>
</dbReference>
<dbReference type="PANTHER" id="PTHR11439">
    <property type="entry name" value="GAG-POL-RELATED RETROTRANSPOSON"/>
    <property type="match status" value="1"/>
</dbReference>
<protein>
    <recommendedName>
        <fullName evidence="5">Retrovirus-related Pol polyprotein from transposon TNT 1-94</fullName>
    </recommendedName>
</protein>
<feature type="compositionally biased region" description="Basic and acidic residues" evidence="1">
    <location>
        <begin position="265"/>
        <end position="277"/>
    </location>
</feature>
<organism evidence="3 4">
    <name type="scientific">Lithospermum erythrorhizon</name>
    <name type="common">Purple gromwell</name>
    <name type="synonym">Lithospermum officinale var. erythrorhizon</name>
    <dbReference type="NCBI Taxonomy" id="34254"/>
    <lineage>
        <taxon>Eukaryota</taxon>
        <taxon>Viridiplantae</taxon>
        <taxon>Streptophyta</taxon>
        <taxon>Embryophyta</taxon>
        <taxon>Tracheophyta</taxon>
        <taxon>Spermatophyta</taxon>
        <taxon>Magnoliopsida</taxon>
        <taxon>eudicotyledons</taxon>
        <taxon>Gunneridae</taxon>
        <taxon>Pentapetalae</taxon>
        <taxon>asterids</taxon>
        <taxon>lamiids</taxon>
        <taxon>Boraginales</taxon>
        <taxon>Boraginaceae</taxon>
        <taxon>Boraginoideae</taxon>
        <taxon>Lithospermeae</taxon>
        <taxon>Lithospermum</taxon>
    </lineage>
</organism>
<name>A0AAV3RXY2_LITER</name>
<accession>A0AAV3RXY2</accession>
<feature type="compositionally biased region" description="Basic residues" evidence="1">
    <location>
        <begin position="278"/>
        <end position="287"/>
    </location>
</feature>
<feature type="region of interest" description="Disordered" evidence="1">
    <location>
        <begin position="239"/>
        <end position="318"/>
    </location>
</feature>
<feature type="signal peptide" evidence="2">
    <location>
        <begin position="1"/>
        <end position="23"/>
    </location>
</feature>
<gene>
    <name evidence="3" type="ORF">LIER_33266</name>
</gene>
<evidence type="ECO:0000256" key="1">
    <source>
        <dbReference type="SAM" id="MobiDB-lite"/>
    </source>
</evidence>
<dbReference type="AlphaFoldDB" id="A0AAV3RXY2"/>
<feature type="compositionally biased region" description="Basic and acidic residues" evidence="1">
    <location>
        <begin position="295"/>
        <end position="308"/>
    </location>
</feature>
<dbReference type="EMBL" id="BAABME010013266">
    <property type="protein sequence ID" value="GAA0185978.1"/>
    <property type="molecule type" value="Genomic_DNA"/>
</dbReference>
<dbReference type="Proteomes" id="UP001454036">
    <property type="component" value="Unassembled WGS sequence"/>
</dbReference>